<dbReference type="AlphaFoldDB" id="A0A520LLZ7"/>
<accession>A0A520LLZ7</accession>
<organism evidence="2 3">
    <name type="scientific">SAR92 clade bacterium</name>
    <dbReference type="NCBI Taxonomy" id="2315479"/>
    <lineage>
        <taxon>Bacteria</taxon>
        <taxon>Pseudomonadati</taxon>
        <taxon>Pseudomonadota</taxon>
        <taxon>Gammaproteobacteria</taxon>
        <taxon>Cellvibrionales</taxon>
        <taxon>Porticoccaceae</taxon>
        <taxon>SAR92 clade</taxon>
    </lineage>
</organism>
<evidence type="ECO:0000313" key="2">
    <source>
        <dbReference type="EMBL" id="RZO06751.1"/>
    </source>
</evidence>
<comment type="caution">
    <text evidence="2">The sequence shown here is derived from an EMBL/GenBank/DDBJ whole genome shotgun (WGS) entry which is preliminary data.</text>
</comment>
<dbReference type="Proteomes" id="UP000318148">
    <property type="component" value="Unassembled WGS sequence"/>
</dbReference>
<proteinExistence type="predicted"/>
<feature type="transmembrane region" description="Helical" evidence="1">
    <location>
        <begin position="54"/>
        <end position="72"/>
    </location>
</feature>
<keyword evidence="1" id="KW-0812">Transmembrane</keyword>
<gene>
    <name evidence="2" type="ORF">EVB02_02275</name>
</gene>
<reference evidence="2 3" key="1">
    <citation type="submission" date="2019-02" db="EMBL/GenBank/DDBJ databases">
        <title>Prokaryotic population dynamics and viral predation in marine succession experiment using metagenomics: the confinement effect.</title>
        <authorList>
            <person name="Haro-Moreno J.M."/>
            <person name="Rodriguez-Valera F."/>
            <person name="Lopez-Perez M."/>
        </authorList>
    </citation>
    <scope>NUCLEOTIDE SEQUENCE [LARGE SCALE GENOMIC DNA]</scope>
    <source>
        <strain evidence="2">MED-G169</strain>
    </source>
</reference>
<protein>
    <recommendedName>
        <fullName evidence="4">Mercuric transport protein MerT</fullName>
    </recommendedName>
</protein>
<sequence length="121" mass="13399">MNDKSANLISLFASSSTLICCALPSLFVTIGAGASLASLVTVFPLLITLSKYKVYITLFTFIALIIAGIVNYKTYHLPCPVDPVLGATCMNQRKRSRYLYYSSILIFLFATIFTYLIPRII</sequence>
<keyword evidence="1" id="KW-1133">Transmembrane helix</keyword>
<dbReference type="EMBL" id="SHBO01000021">
    <property type="protein sequence ID" value="RZO06751.1"/>
    <property type="molecule type" value="Genomic_DNA"/>
</dbReference>
<evidence type="ECO:0000256" key="1">
    <source>
        <dbReference type="SAM" id="Phobius"/>
    </source>
</evidence>
<name>A0A520LLZ7_9GAMM</name>
<evidence type="ECO:0000313" key="3">
    <source>
        <dbReference type="Proteomes" id="UP000318148"/>
    </source>
</evidence>
<keyword evidence="1" id="KW-0472">Membrane</keyword>
<evidence type="ECO:0008006" key="4">
    <source>
        <dbReference type="Google" id="ProtNLM"/>
    </source>
</evidence>
<feature type="transmembrane region" description="Helical" evidence="1">
    <location>
        <begin position="98"/>
        <end position="117"/>
    </location>
</feature>